<evidence type="ECO:0000256" key="2">
    <source>
        <dbReference type="ARBA" id="ARBA00023125"/>
    </source>
</evidence>
<comment type="caution">
    <text evidence="5">The sequence shown here is derived from an EMBL/GenBank/DDBJ whole genome shotgun (WGS) entry which is preliminary data.</text>
</comment>
<dbReference type="EMBL" id="WBMS02000003">
    <property type="protein sequence ID" value="MVZ99632.1"/>
    <property type="molecule type" value="Genomic_DNA"/>
</dbReference>
<dbReference type="Proteomes" id="UP000462055">
    <property type="component" value="Unassembled WGS sequence"/>
</dbReference>
<dbReference type="InterPro" id="IPR036388">
    <property type="entry name" value="WH-like_DNA-bd_sf"/>
</dbReference>
<dbReference type="InterPro" id="IPR000524">
    <property type="entry name" value="Tscrpt_reg_HTH_GntR"/>
</dbReference>
<feature type="domain" description="HTH gntR-type" evidence="4">
    <location>
        <begin position="15"/>
        <end position="52"/>
    </location>
</feature>
<keyword evidence="6" id="KW-1185">Reference proteome</keyword>
<dbReference type="SUPFAM" id="SSF46785">
    <property type="entry name" value="Winged helix' DNA-binding domain"/>
    <property type="match status" value="1"/>
</dbReference>
<dbReference type="Pfam" id="PF00392">
    <property type="entry name" value="GntR"/>
    <property type="match status" value="1"/>
</dbReference>
<dbReference type="GO" id="GO:0003700">
    <property type="term" value="F:DNA-binding transcription factor activity"/>
    <property type="evidence" value="ECO:0007669"/>
    <property type="project" value="InterPro"/>
</dbReference>
<reference evidence="5" key="1">
    <citation type="submission" date="2019-12" db="EMBL/GenBank/DDBJ databases">
        <title>Actinomadura physcomitrii sp. nov., a novel actinomycete isolated from moss [Physcomitrium sphaericum (Ludw) Fuernr].</title>
        <authorList>
            <person name="Zhuang X."/>
        </authorList>
    </citation>
    <scope>NUCLEOTIDE SEQUENCE [LARGE SCALE GENOMIC DNA]</scope>
    <source>
        <strain evidence="5">LD22</strain>
    </source>
</reference>
<dbReference type="InterPro" id="IPR036390">
    <property type="entry name" value="WH_DNA-bd_sf"/>
</dbReference>
<evidence type="ECO:0000313" key="5">
    <source>
        <dbReference type="EMBL" id="MVZ99632.1"/>
    </source>
</evidence>
<evidence type="ECO:0000256" key="1">
    <source>
        <dbReference type="ARBA" id="ARBA00023015"/>
    </source>
</evidence>
<keyword evidence="2" id="KW-0238">DNA-binding</keyword>
<evidence type="ECO:0000313" key="6">
    <source>
        <dbReference type="Proteomes" id="UP000462055"/>
    </source>
</evidence>
<dbReference type="AlphaFoldDB" id="A0A6I4M1H1"/>
<gene>
    <name evidence="5" type="ORF">F8568_004435</name>
</gene>
<dbReference type="Gene3D" id="1.10.10.10">
    <property type="entry name" value="Winged helix-like DNA-binding domain superfamily/Winged helix DNA-binding domain"/>
    <property type="match status" value="1"/>
</dbReference>
<protein>
    <submittedName>
        <fullName evidence="5">GntR family transcriptional regulator</fullName>
    </submittedName>
</protein>
<keyword evidence="3" id="KW-0804">Transcription</keyword>
<evidence type="ECO:0000259" key="4">
    <source>
        <dbReference type="Pfam" id="PF00392"/>
    </source>
</evidence>
<proteinExistence type="predicted"/>
<sequence>MPNSPHTVANISASSRELARTLGISRGLVQECYAQLRAEGYLVTRGGSATRVAAGAAPAR</sequence>
<keyword evidence="1" id="KW-0805">Transcription regulation</keyword>
<dbReference type="GO" id="GO:0003677">
    <property type="term" value="F:DNA binding"/>
    <property type="evidence" value="ECO:0007669"/>
    <property type="project" value="UniProtKB-KW"/>
</dbReference>
<organism evidence="5 6">
    <name type="scientific">Actinomadura physcomitrii</name>
    <dbReference type="NCBI Taxonomy" id="2650748"/>
    <lineage>
        <taxon>Bacteria</taxon>
        <taxon>Bacillati</taxon>
        <taxon>Actinomycetota</taxon>
        <taxon>Actinomycetes</taxon>
        <taxon>Streptosporangiales</taxon>
        <taxon>Thermomonosporaceae</taxon>
        <taxon>Actinomadura</taxon>
    </lineage>
</organism>
<accession>A0A6I4M1H1</accession>
<evidence type="ECO:0000256" key="3">
    <source>
        <dbReference type="ARBA" id="ARBA00023163"/>
    </source>
</evidence>
<name>A0A6I4M1H1_9ACTN</name>